<gene>
    <name evidence="2" type="ORF">AACH06_16620</name>
</gene>
<evidence type="ECO:0000313" key="2">
    <source>
        <dbReference type="EMBL" id="MEK8032450.1"/>
    </source>
</evidence>
<evidence type="ECO:0008006" key="4">
    <source>
        <dbReference type="Google" id="ProtNLM"/>
    </source>
</evidence>
<dbReference type="PROSITE" id="PS51257">
    <property type="entry name" value="PROKAR_LIPOPROTEIN"/>
    <property type="match status" value="1"/>
</dbReference>
<accession>A0ABU9BV32</accession>
<sequence>MRKHTLNASRTALALAGLALALTGCGKVSEIAGEKAAEKMMEAQINQNGGNAKVDLTKGGVTAEGTDEHGKAFKMEMGSAQLTEADVKIPFYPGAKPSDNSGTRIKNGGGEMMSIELHSSDSTKTVSTWYRDKLKTAGEGKMVFDSSSEDNGMSLSINDSKAHENVMVNVSADGDGSRITLIRSVEDKPAAAN</sequence>
<proteinExistence type="predicted"/>
<comment type="caution">
    <text evidence="2">The sequence shown here is derived from an EMBL/GenBank/DDBJ whole genome shotgun (WGS) entry which is preliminary data.</text>
</comment>
<keyword evidence="3" id="KW-1185">Reference proteome</keyword>
<evidence type="ECO:0000256" key="1">
    <source>
        <dbReference type="SAM" id="SignalP"/>
    </source>
</evidence>
<organism evidence="2 3">
    <name type="scientific">Ideonella lacteola</name>
    <dbReference type="NCBI Taxonomy" id="2984193"/>
    <lineage>
        <taxon>Bacteria</taxon>
        <taxon>Pseudomonadati</taxon>
        <taxon>Pseudomonadota</taxon>
        <taxon>Betaproteobacteria</taxon>
        <taxon>Burkholderiales</taxon>
        <taxon>Sphaerotilaceae</taxon>
        <taxon>Ideonella</taxon>
    </lineage>
</organism>
<dbReference type="EMBL" id="JBBUTG010000010">
    <property type="protein sequence ID" value="MEK8032450.1"/>
    <property type="molecule type" value="Genomic_DNA"/>
</dbReference>
<dbReference type="RefSeq" id="WP_341426861.1">
    <property type="nucleotide sequence ID" value="NZ_JBBUTG010000010.1"/>
</dbReference>
<dbReference type="Proteomes" id="UP001371218">
    <property type="component" value="Unassembled WGS sequence"/>
</dbReference>
<feature type="signal peptide" evidence="1">
    <location>
        <begin position="1"/>
        <end position="21"/>
    </location>
</feature>
<keyword evidence="1" id="KW-0732">Signal</keyword>
<protein>
    <recommendedName>
        <fullName evidence="4">Lipoprotein</fullName>
    </recommendedName>
</protein>
<reference evidence="2 3" key="1">
    <citation type="submission" date="2024-04" db="EMBL/GenBank/DDBJ databases">
        <title>Novel species of the genus Ideonella isolated from streams.</title>
        <authorList>
            <person name="Lu H."/>
        </authorList>
    </citation>
    <scope>NUCLEOTIDE SEQUENCE [LARGE SCALE GENOMIC DNA]</scope>
    <source>
        <strain evidence="2 3">DXS29W</strain>
    </source>
</reference>
<name>A0ABU9BV32_9BURK</name>
<evidence type="ECO:0000313" key="3">
    <source>
        <dbReference type="Proteomes" id="UP001371218"/>
    </source>
</evidence>
<feature type="chain" id="PRO_5047496480" description="Lipoprotein" evidence="1">
    <location>
        <begin position="22"/>
        <end position="193"/>
    </location>
</feature>